<dbReference type="GeneID" id="35605424"/>
<evidence type="ECO:0000256" key="4">
    <source>
        <dbReference type="ARBA" id="ARBA00022833"/>
    </source>
</evidence>
<organism evidence="7 8">
    <name type="scientific">Ramularia collo-cygni</name>
    <dbReference type="NCBI Taxonomy" id="112498"/>
    <lineage>
        <taxon>Eukaryota</taxon>
        <taxon>Fungi</taxon>
        <taxon>Dikarya</taxon>
        <taxon>Ascomycota</taxon>
        <taxon>Pezizomycotina</taxon>
        <taxon>Dothideomycetes</taxon>
        <taxon>Dothideomycetidae</taxon>
        <taxon>Mycosphaerellales</taxon>
        <taxon>Mycosphaerellaceae</taxon>
        <taxon>Ramularia</taxon>
    </lineage>
</organism>
<feature type="region of interest" description="Disordered" evidence="5">
    <location>
        <begin position="1"/>
        <end position="20"/>
    </location>
</feature>
<gene>
    <name evidence="7" type="ORF">RCC_10379</name>
</gene>
<keyword evidence="2" id="KW-0863">Zinc-finger</keyword>
<dbReference type="GO" id="GO:0016567">
    <property type="term" value="P:protein ubiquitination"/>
    <property type="evidence" value="ECO:0007669"/>
    <property type="project" value="InterPro"/>
</dbReference>
<dbReference type="InterPro" id="IPR017907">
    <property type="entry name" value="Znf_RING_CS"/>
</dbReference>
<name>A0A2D3V9F4_9PEZI</name>
<sequence length="274" mass="30820">MDDSNRQSARDRRLQEQQDHEVALRLAGYDVPSSIASDYSKADEDLAREIYEDELSQLLESTSLTTEAGPSTGKTNETLEISAQEDQPGDTDARAFVQGRAPRNCVACHDSPGIIAVPCDHRYCVHCLTEVFRNAMSDGSAFPPRCCRQEIPIADIRLYLDQSFVQEFEKRAVELGAAHQLYCYESTCSAFIPTDKIRADDNAQCPDCSRWTCMHCKAQRHDGDCQEDEKVQQLLQVASQEGWRRCECGIMIELNTGCHHMTVSPTLAICWIVY</sequence>
<keyword evidence="3" id="KW-0833">Ubl conjugation pathway</keyword>
<dbReference type="InterPro" id="IPR031127">
    <property type="entry name" value="E3_UB_ligase_RBR"/>
</dbReference>
<dbReference type="PROSITE" id="PS00518">
    <property type="entry name" value="ZF_RING_1"/>
    <property type="match status" value="1"/>
</dbReference>
<dbReference type="PANTHER" id="PTHR11685">
    <property type="entry name" value="RBR FAMILY RING FINGER AND IBR DOMAIN-CONTAINING"/>
    <property type="match status" value="1"/>
</dbReference>
<keyword evidence="8" id="KW-1185">Reference proteome</keyword>
<dbReference type="RefSeq" id="XP_023631377.1">
    <property type="nucleotide sequence ID" value="XM_023775609.1"/>
</dbReference>
<keyword evidence="4" id="KW-0862">Zinc</keyword>
<evidence type="ECO:0000256" key="2">
    <source>
        <dbReference type="ARBA" id="ARBA00022771"/>
    </source>
</evidence>
<protein>
    <recommendedName>
        <fullName evidence="6">IBR domain-containing protein</fullName>
    </recommendedName>
</protein>
<evidence type="ECO:0000313" key="8">
    <source>
        <dbReference type="Proteomes" id="UP000225277"/>
    </source>
</evidence>
<evidence type="ECO:0000256" key="1">
    <source>
        <dbReference type="ARBA" id="ARBA00022723"/>
    </source>
</evidence>
<feature type="compositionally biased region" description="Polar residues" evidence="5">
    <location>
        <begin position="68"/>
        <end position="85"/>
    </location>
</feature>
<evidence type="ECO:0000256" key="3">
    <source>
        <dbReference type="ARBA" id="ARBA00022786"/>
    </source>
</evidence>
<reference evidence="7 8" key="1">
    <citation type="submission" date="2016-03" db="EMBL/GenBank/DDBJ databases">
        <authorList>
            <person name="Ploux O."/>
        </authorList>
    </citation>
    <scope>NUCLEOTIDE SEQUENCE [LARGE SCALE GENOMIC DNA]</scope>
    <source>
        <strain evidence="7 8">URUG2</strain>
    </source>
</reference>
<dbReference type="OrthoDB" id="3650316at2759"/>
<accession>A0A2D3V9F4</accession>
<feature type="region of interest" description="Disordered" evidence="5">
    <location>
        <begin position="59"/>
        <end position="90"/>
    </location>
</feature>
<evidence type="ECO:0000259" key="6">
    <source>
        <dbReference type="Pfam" id="PF01485"/>
    </source>
</evidence>
<keyword evidence="1" id="KW-0479">Metal-binding</keyword>
<dbReference type="EMBL" id="FJUY01000022">
    <property type="protein sequence ID" value="CZT24653.1"/>
    <property type="molecule type" value="Genomic_DNA"/>
</dbReference>
<dbReference type="SUPFAM" id="SSF57850">
    <property type="entry name" value="RING/U-box"/>
    <property type="match status" value="1"/>
</dbReference>
<feature type="domain" description="IBR" evidence="6">
    <location>
        <begin position="166"/>
        <end position="223"/>
    </location>
</feature>
<proteinExistence type="predicted"/>
<dbReference type="InterPro" id="IPR013083">
    <property type="entry name" value="Znf_RING/FYVE/PHD"/>
</dbReference>
<dbReference type="Pfam" id="PF01485">
    <property type="entry name" value="IBR"/>
    <property type="match status" value="1"/>
</dbReference>
<dbReference type="GO" id="GO:0008270">
    <property type="term" value="F:zinc ion binding"/>
    <property type="evidence" value="ECO:0007669"/>
    <property type="project" value="UniProtKB-KW"/>
</dbReference>
<evidence type="ECO:0000313" key="7">
    <source>
        <dbReference type="EMBL" id="CZT24653.1"/>
    </source>
</evidence>
<evidence type="ECO:0000256" key="5">
    <source>
        <dbReference type="SAM" id="MobiDB-lite"/>
    </source>
</evidence>
<dbReference type="STRING" id="112498.A0A2D3V9F4"/>
<dbReference type="CDD" id="cd20335">
    <property type="entry name" value="BRcat_RBR"/>
    <property type="match status" value="1"/>
</dbReference>
<dbReference type="GO" id="GO:0004842">
    <property type="term" value="F:ubiquitin-protein transferase activity"/>
    <property type="evidence" value="ECO:0007669"/>
    <property type="project" value="InterPro"/>
</dbReference>
<dbReference type="Proteomes" id="UP000225277">
    <property type="component" value="Unassembled WGS sequence"/>
</dbReference>
<dbReference type="Gene3D" id="3.30.40.10">
    <property type="entry name" value="Zinc/RING finger domain, C3HC4 (zinc finger)"/>
    <property type="match status" value="1"/>
</dbReference>
<dbReference type="InterPro" id="IPR002867">
    <property type="entry name" value="IBR_dom"/>
</dbReference>
<dbReference type="AlphaFoldDB" id="A0A2D3V9F4"/>